<dbReference type="RefSeq" id="WP_161027539.1">
    <property type="nucleotide sequence ID" value="NZ_WWCJ01000018.1"/>
</dbReference>
<comment type="caution">
    <text evidence="2">The sequence shown here is derived from an EMBL/GenBank/DDBJ whole genome shotgun (WGS) entry which is preliminary data.</text>
</comment>
<dbReference type="AlphaFoldDB" id="A0A6N9HLP5"/>
<evidence type="ECO:0000313" key="3">
    <source>
        <dbReference type="Proteomes" id="UP000448575"/>
    </source>
</evidence>
<dbReference type="Proteomes" id="UP000448575">
    <property type="component" value="Unassembled WGS sequence"/>
</dbReference>
<dbReference type="Pfam" id="PF12146">
    <property type="entry name" value="Hydrolase_4"/>
    <property type="match status" value="1"/>
</dbReference>
<keyword evidence="2" id="KW-0378">Hydrolase</keyword>
<dbReference type="InterPro" id="IPR022742">
    <property type="entry name" value="Hydrolase_4"/>
</dbReference>
<feature type="domain" description="Serine aminopeptidase S33" evidence="1">
    <location>
        <begin position="30"/>
        <end position="268"/>
    </location>
</feature>
<sequence length="301" mass="33934">MNRFSEDRFATFKGRHGAERKIHIWEPEQAPAGVLLAIHGGLAHAGDYVTPALYFKQHRFATVAFDLCGHENARRVDIPDFEVFLEEVELFLHWVKQHFPNVPVFIMGHSMGSLIATRFGLERLQRDPLVQGFVLSSPYYVNAIKVPALLEKMSGVLAKLAPTMKVPMAPMTDVLTHDKAITARHHRDEADGVRASECTVRFGVALQNAQKGLAALMPTWRWPLYAVVAGDDKLADPKATLDLLAMVDPKLLECHVQHENYHENFNEVNREEIFADILRWMCGRLRAKPVNQGLTQVSDPV</sequence>
<organism evidence="2 3">
    <name type="scientific">Pseudoduganella guangdongensis</name>
    <dbReference type="NCBI Taxonomy" id="2692179"/>
    <lineage>
        <taxon>Bacteria</taxon>
        <taxon>Pseudomonadati</taxon>
        <taxon>Pseudomonadota</taxon>
        <taxon>Betaproteobacteria</taxon>
        <taxon>Burkholderiales</taxon>
        <taxon>Oxalobacteraceae</taxon>
        <taxon>Telluria group</taxon>
        <taxon>Pseudoduganella</taxon>
    </lineage>
</organism>
<dbReference type="PANTHER" id="PTHR11614">
    <property type="entry name" value="PHOSPHOLIPASE-RELATED"/>
    <property type="match status" value="1"/>
</dbReference>
<evidence type="ECO:0000313" key="2">
    <source>
        <dbReference type="EMBL" id="MYN04578.1"/>
    </source>
</evidence>
<dbReference type="InterPro" id="IPR051044">
    <property type="entry name" value="MAG_DAG_Lipase"/>
</dbReference>
<keyword evidence="3" id="KW-1185">Reference proteome</keyword>
<protein>
    <submittedName>
        <fullName evidence="2">Alpha/beta fold hydrolase</fullName>
    </submittedName>
</protein>
<dbReference type="InterPro" id="IPR029058">
    <property type="entry name" value="AB_hydrolase_fold"/>
</dbReference>
<dbReference type="EMBL" id="WWCJ01000018">
    <property type="protein sequence ID" value="MYN04578.1"/>
    <property type="molecule type" value="Genomic_DNA"/>
</dbReference>
<gene>
    <name evidence="2" type="ORF">GTP41_21015</name>
</gene>
<dbReference type="SUPFAM" id="SSF53474">
    <property type="entry name" value="alpha/beta-Hydrolases"/>
    <property type="match status" value="1"/>
</dbReference>
<accession>A0A6N9HLP5</accession>
<dbReference type="GO" id="GO:0016787">
    <property type="term" value="F:hydrolase activity"/>
    <property type="evidence" value="ECO:0007669"/>
    <property type="project" value="UniProtKB-KW"/>
</dbReference>
<name>A0A6N9HLP5_9BURK</name>
<evidence type="ECO:0000259" key="1">
    <source>
        <dbReference type="Pfam" id="PF12146"/>
    </source>
</evidence>
<proteinExistence type="predicted"/>
<dbReference type="Gene3D" id="3.40.50.1820">
    <property type="entry name" value="alpha/beta hydrolase"/>
    <property type="match status" value="1"/>
</dbReference>
<reference evidence="2 3" key="1">
    <citation type="submission" date="2019-12" db="EMBL/GenBank/DDBJ databases">
        <title>Novel species isolated from a subtropical stream in China.</title>
        <authorList>
            <person name="Lu H."/>
        </authorList>
    </citation>
    <scope>NUCLEOTIDE SEQUENCE [LARGE SCALE GENOMIC DNA]</scope>
    <source>
        <strain evidence="2 3">DS3</strain>
    </source>
</reference>